<dbReference type="Proteomes" id="UP000823904">
    <property type="component" value="Unassembled WGS sequence"/>
</dbReference>
<dbReference type="GO" id="GO:0005524">
    <property type="term" value="F:ATP binding"/>
    <property type="evidence" value="ECO:0007669"/>
    <property type="project" value="UniProtKB-UniRule"/>
</dbReference>
<evidence type="ECO:0000256" key="1">
    <source>
        <dbReference type="ARBA" id="ARBA00004202"/>
    </source>
</evidence>
<comment type="similarity">
    <text evidence="2 8 9">Belongs to the ATPase epsilon chain family.</text>
</comment>
<reference evidence="12" key="2">
    <citation type="submission" date="2021-04" db="EMBL/GenBank/DDBJ databases">
        <authorList>
            <person name="Gilroy R."/>
        </authorList>
    </citation>
    <scope>NUCLEOTIDE SEQUENCE</scope>
    <source>
        <strain evidence="12">ChiSjej3B21-8574</strain>
    </source>
</reference>
<keyword evidence="4 8" id="KW-0406">Ion transport</keyword>
<dbReference type="AlphaFoldDB" id="A0A9D2PIW8"/>
<reference evidence="12" key="1">
    <citation type="journal article" date="2021" name="PeerJ">
        <title>Extensive microbial diversity within the chicken gut microbiome revealed by metagenomics and culture.</title>
        <authorList>
            <person name="Gilroy R."/>
            <person name="Ravi A."/>
            <person name="Getino M."/>
            <person name="Pursley I."/>
            <person name="Horton D.L."/>
            <person name="Alikhan N.F."/>
            <person name="Baker D."/>
            <person name="Gharbi K."/>
            <person name="Hall N."/>
            <person name="Watson M."/>
            <person name="Adriaenssens E.M."/>
            <person name="Foster-Nyarko E."/>
            <person name="Jarju S."/>
            <person name="Secka A."/>
            <person name="Antonio M."/>
            <person name="Oren A."/>
            <person name="Chaudhuri R.R."/>
            <person name="La Ragione R."/>
            <person name="Hildebrand F."/>
            <person name="Pallen M.J."/>
        </authorList>
    </citation>
    <scope>NUCLEOTIDE SEQUENCE</scope>
    <source>
        <strain evidence="12">ChiSjej3B21-8574</strain>
    </source>
</reference>
<keyword evidence="8" id="KW-0375">Hydrogen ion transport</keyword>
<keyword evidence="7 8" id="KW-0066">ATP synthesis</keyword>
<evidence type="ECO:0000256" key="6">
    <source>
        <dbReference type="ARBA" id="ARBA00023196"/>
    </source>
</evidence>
<dbReference type="Pfam" id="PF02823">
    <property type="entry name" value="ATP-synt_DE_N"/>
    <property type="match status" value="1"/>
</dbReference>
<sequence>MAVEEMRLEVITPERIFYEGNVSMAELVTTEGEIGVYPGHIPMTMIIAPGVLTITQTDGSKKKAALMSGFLEILPDAMNILAEIAEWPEEIDQDRVKRARQRAEERLERKGTDVDLARAELALKRALIRERLIEK</sequence>
<proteinExistence type="inferred from homology"/>
<dbReference type="Gene3D" id="2.60.15.10">
    <property type="entry name" value="F0F1 ATP synthase delta/epsilon subunit, N-terminal"/>
    <property type="match status" value="1"/>
</dbReference>
<dbReference type="Pfam" id="PF00401">
    <property type="entry name" value="ATP-synt_DE"/>
    <property type="match status" value="1"/>
</dbReference>
<dbReference type="SUPFAM" id="SSF51344">
    <property type="entry name" value="Epsilon subunit of F1F0-ATP synthase N-terminal domain"/>
    <property type="match status" value="1"/>
</dbReference>
<keyword evidence="5 8" id="KW-0472">Membrane</keyword>
<dbReference type="InterPro" id="IPR036794">
    <property type="entry name" value="ATP_F1_dsu/esu_C_sf"/>
</dbReference>
<dbReference type="GO" id="GO:0045259">
    <property type="term" value="C:proton-transporting ATP synthase complex"/>
    <property type="evidence" value="ECO:0007669"/>
    <property type="project" value="UniProtKB-KW"/>
</dbReference>
<feature type="domain" description="ATP synthase epsilon subunit C-terminal" evidence="10">
    <location>
        <begin position="89"/>
        <end position="129"/>
    </location>
</feature>
<evidence type="ECO:0000256" key="5">
    <source>
        <dbReference type="ARBA" id="ARBA00023136"/>
    </source>
</evidence>
<dbReference type="GO" id="GO:0005886">
    <property type="term" value="C:plasma membrane"/>
    <property type="evidence" value="ECO:0007669"/>
    <property type="project" value="UniProtKB-SubCell"/>
</dbReference>
<dbReference type="EMBL" id="DWWD01000026">
    <property type="protein sequence ID" value="HJC50255.1"/>
    <property type="molecule type" value="Genomic_DNA"/>
</dbReference>
<comment type="function">
    <text evidence="8">Produces ATP from ADP in the presence of a proton gradient across the membrane.</text>
</comment>
<comment type="subcellular location">
    <subcellularLocation>
        <location evidence="1 8">Cell membrane</location>
        <topology evidence="1 8">Peripheral membrane protein</topology>
    </subcellularLocation>
</comment>
<gene>
    <name evidence="8 12" type="primary">atpC</name>
    <name evidence="12" type="ORF">H9754_06720</name>
</gene>
<dbReference type="InterPro" id="IPR020547">
    <property type="entry name" value="ATP_synth_F1_esu_C"/>
</dbReference>
<dbReference type="GO" id="GO:0046933">
    <property type="term" value="F:proton-transporting ATP synthase activity, rotational mechanism"/>
    <property type="evidence" value="ECO:0007669"/>
    <property type="project" value="UniProtKB-UniRule"/>
</dbReference>
<evidence type="ECO:0000313" key="12">
    <source>
        <dbReference type="EMBL" id="HJC50255.1"/>
    </source>
</evidence>
<evidence type="ECO:0000256" key="8">
    <source>
        <dbReference type="HAMAP-Rule" id="MF_00530"/>
    </source>
</evidence>
<dbReference type="HAMAP" id="MF_00530">
    <property type="entry name" value="ATP_synth_epsil_bac"/>
    <property type="match status" value="1"/>
</dbReference>
<organism evidence="12 13">
    <name type="scientific">Candidatus Anaerostipes avistercoris</name>
    <dbReference type="NCBI Taxonomy" id="2838462"/>
    <lineage>
        <taxon>Bacteria</taxon>
        <taxon>Bacillati</taxon>
        <taxon>Bacillota</taxon>
        <taxon>Clostridia</taxon>
        <taxon>Lachnospirales</taxon>
        <taxon>Lachnospiraceae</taxon>
        <taxon>Anaerostipes</taxon>
    </lineage>
</organism>
<evidence type="ECO:0000259" key="10">
    <source>
        <dbReference type="Pfam" id="PF00401"/>
    </source>
</evidence>
<dbReference type="NCBIfam" id="TIGR01216">
    <property type="entry name" value="ATP_synt_epsi"/>
    <property type="match status" value="1"/>
</dbReference>
<comment type="caution">
    <text evidence="12">The sequence shown here is derived from an EMBL/GenBank/DDBJ whole genome shotgun (WGS) entry which is preliminary data.</text>
</comment>
<protein>
    <recommendedName>
        <fullName evidence="8">ATP synthase epsilon chain</fullName>
    </recommendedName>
    <alternativeName>
        <fullName evidence="8">ATP synthase F1 sector epsilon subunit</fullName>
    </alternativeName>
    <alternativeName>
        <fullName evidence="8">F-ATPase epsilon subunit</fullName>
    </alternativeName>
</protein>
<keyword evidence="3 8" id="KW-0813">Transport</keyword>
<accession>A0A9D2PIW8</accession>
<dbReference type="PANTHER" id="PTHR13822">
    <property type="entry name" value="ATP SYNTHASE DELTA/EPSILON CHAIN"/>
    <property type="match status" value="1"/>
</dbReference>
<evidence type="ECO:0000256" key="4">
    <source>
        <dbReference type="ARBA" id="ARBA00023065"/>
    </source>
</evidence>
<evidence type="ECO:0000313" key="13">
    <source>
        <dbReference type="Proteomes" id="UP000823904"/>
    </source>
</evidence>
<evidence type="ECO:0000259" key="11">
    <source>
        <dbReference type="Pfam" id="PF02823"/>
    </source>
</evidence>
<dbReference type="InterPro" id="IPR020546">
    <property type="entry name" value="ATP_synth_F1_dsu/esu_N"/>
</dbReference>
<name>A0A9D2PIW8_9FIRM</name>
<dbReference type="PANTHER" id="PTHR13822:SF10">
    <property type="entry name" value="ATP SYNTHASE EPSILON CHAIN, CHLOROPLASTIC"/>
    <property type="match status" value="1"/>
</dbReference>
<keyword evidence="6 8" id="KW-0139">CF(1)</keyword>
<evidence type="ECO:0000256" key="7">
    <source>
        <dbReference type="ARBA" id="ARBA00023310"/>
    </source>
</evidence>
<evidence type="ECO:0000256" key="2">
    <source>
        <dbReference type="ARBA" id="ARBA00005712"/>
    </source>
</evidence>
<dbReference type="InterPro" id="IPR001469">
    <property type="entry name" value="ATP_synth_F1_dsu/esu"/>
</dbReference>
<evidence type="ECO:0000256" key="9">
    <source>
        <dbReference type="RuleBase" id="RU003656"/>
    </source>
</evidence>
<dbReference type="CDD" id="cd12152">
    <property type="entry name" value="F1-ATPase_delta"/>
    <property type="match status" value="1"/>
</dbReference>
<comment type="subunit">
    <text evidence="8 9">F-type ATPases have 2 components, CF(1) - the catalytic core - and CF(0) - the membrane proton channel. CF(1) has five subunits: alpha(3), beta(3), gamma(1), delta(1), epsilon(1). CF(0) has three main subunits: a, b and c.</text>
</comment>
<evidence type="ECO:0000256" key="3">
    <source>
        <dbReference type="ARBA" id="ARBA00022448"/>
    </source>
</evidence>
<dbReference type="InterPro" id="IPR036771">
    <property type="entry name" value="ATPsynth_dsu/esu_N"/>
</dbReference>
<dbReference type="Gene3D" id="1.20.5.440">
    <property type="entry name" value="ATP synthase delta/epsilon subunit, C-terminal domain"/>
    <property type="match status" value="1"/>
</dbReference>
<feature type="domain" description="ATP synthase F1 complex delta/epsilon subunit N-terminal" evidence="11">
    <location>
        <begin position="6"/>
        <end position="84"/>
    </location>
</feature>
<dbReference type="SUPFAM" id="SSF46604">
    <property type="entry name" value="Epsilon subunit of F1F0-ATP synthase C-terminal domain"/>
    <property type="match status" value="1"/>
</dbReference>
<keyword evidence="8" id="KW-1003">Cell membrane</keyword>